<evidence type="ECO:0000313" key="2">
    <source>
        <dbReference type="Proteomes" id="UP000239907"/>
    </source>
</evidence>
<proteinExistence type="predicted"/>
<keyword evidence="2" id="KW-1185">Reference proteome</keyword>
<reference evidence="1 2" key="1">
    <citation type="submission" date="2016-12" db="EMBL/GenBank/DDBJ databases">
        <title>Study of bacterial adaptation to deep sea.</title>
        <authorList>
            <person name="Song J."/>
            <person name="Yoshizawa S."/>
            <person name="Kogure K."/>
        </authorList>
    </citation>
    <scope>NUCLEOTIDE SEQUENCE [LARGE SCALE GENOMIC DNA]</scope>
    <source>
        <strain evidence="1 2">SAORIC-165</strain>
    </source>
</reference>
<protein>
    <submittedName>
        <fullName evidence="1">Uncharacterized protein</fullName>
    </submittedName>
</protein>
<dbReference type="AlphaFoldDB" id="A0A2S7TZ15"/>
<accession>A0A2S7TZ15</accession>
<organism evidence="1 2">
    <name type="scientific">Rubritalea profundi</name>
    <dbReference type="NCBI Taxonomy" id="1658618"/>
    <lineage>
        <taxon>Bacteria</taxon>
        <taxon>Pseudomonadati</taxon>
        <taxon>Verrucomicrobiota</taxon>
        <taxon>Verrucomicrobiia</taxon>
        <taxon>Verrucomicrobiales</taxon>
        <taxon>Rubritaleaceae</taxon>
        <taxon>Rubritalea</taxon>
    </lineage>
</organism>
<dbReference type="EMBL" id="MQWA01000001">
    <property type="protein sequence ID" value="PQJ27998.1"/>
    <property type="molecule type" value="Genomic_DNA"/>
</dbReference>
<gene>
    <name evidence="1" type="ORF">BSZ32_05445</name>
</gene>
<dbReference type="Proteomes" id="UP000239907">
    <property type="component" value="Unassembled WGS sequence"/>
</dbReference>
<evidence type="ECO:0000313" key="1">
    <source>
        <dbReference type="EMBL" id="PQJ27998.1"/>
    </source>
</evidence>
<name>A0A2S7TZ15_9BACT</name>
<sequence length="109" mass="12130">MADEFTVELQLLPSVITEVKDKESADVAVGKIHQMRDAIALIVQQVESEEFLTLEERIIIERKVRATQDETAFLLQKLSNQPEVLIALSEPLAELGNVIEAASKVMKGK</sequence>
<comment type="caution">
    <text evidence="1">The sequence shown here is derived from an EMBL/GenBank/DDBJ whole genome shotgun (WGS) entry which is preliminary data.</text>
</comment>